<evidence type="ECO:0000313" key="3">
    <source>
        <dbReference type="Proteomes" id="UP001059694"/>
    </source>
</evidence>
<keyword evidence="1" id="KW-0472">Membrane</keyword>
<dbReference type="EMBL" id="ON970616">
    <property type="protein sequence ID" value="UVK63553.1"/>
    <property type="molecule type" value="Genomic_DNA"/>
</dbReference>
<keyword evidence="1" id="KW-0812">Transmembrane</keyword>
<keyword evidence="1" id="KW-1133">Transmembrane helix</keyword>
<sequence length="49" mass="5237">MPIVAMLCFVAIVVFGPINLDYWTEVGLIVIGLNVLGCLGMIAENSAKK</sequence>
<gene>
    <name evidence="2" type="primary">33</name>
    <name evidence="2" type="ORF">SEA_JANEEMI_33</name>
</gene>
<organism evidence="2 3">
    <name type="scientific">Arthrobacter phage Janeemi</name>
    <dbReference type="NCBI Taxonomy" id="2927240"/>
    <lineage>
        <taxon>Viruses</taxon>
        <taxon>Duplodnaviria</taxon>
        <taxon>Heunggongvirae</taxon>
        <taxon>Uroviricota</taxon>
        <taxon>Caudoviricetes</taxon>
        <taxon>Casidaviridae</taxon>
        <taxon>Yangvirus</taxon>
        <taxon>Yangvirus janeemi</taxon>
    </lineage>
</organism>
<feature type="transmembrane region" description="Helical" evidence="1">
    <location>
        <begin position="25"/>
        <end position="43"/>
    </location>
</feature>
<evidence type="ECO:0000256" key="1">
    <source>
        <dbReference type="SAM" id="Phobius"/>
    </source>
</evidence>
<reference evidence="2" key="1">
    <citation type="submission" date="2022-07" db="EMBL/GenBank/DDBJ databases">
        <authorList>
            <person name="Patel Y.B."/>
            <person name="Mathew B.V."/>
            <person name="Medina A."/>
            <person name="Patel V.P."/>
            <person name="Paul R."/>
            <person name="Saji H."/>
            <person name="Syeda A."/>
            <person name="Thomson J."/>
            <person name="Gibb B.P."/>
            <person name="Furlong K.P."/>
            <person name="Rudner A.D."/>
            <person name="Beyer A.R."/>
            <person name="Chong R.A."/>
            <person name="Edgington N.P."/>
            <person name="Freise A.C."/>
            <person name="Garcia Costas A.M."/>
            <person name="Klyczek K.K."/>
            <person name="Swerdlow S.J."/>
            <person name="Garlena R.A."/>
            <person name="Russell D.A."/>
            <person name="Jacobs-Sera D."/>
            <person name="Hatfull G.F."/>
        </authorList>
    </citation>
    <scope>NUCLEOTIDE SEQUENCE</scope>
</reference>
<dbReference type="Proteomes" id="UP001059694">
    <property type="component" value="Segment"/>
</dbReference>
<name>A0A9E7QIW8_9CAUD</name>
<evidence type="ECO:0000313" key="2">
    <source>
        <dbReference type="EMBL" id="UVK63553.1"/>
    </source>
</evidence>
<keyword evidence="3" id="KW-1185">Reference proteome</keyword>
<accession>A0A9E7QIW8</accession>
<proteinExistence type="predicted"/>
<protein>
    <submittedName>
        <fullName evidence="2">Membrane protein</fullName>
    </submittedName>
</protein>